<dbReference type="PROSITE" id="PS51186">
    <property type="entry name" value="GNAT"/>
    <property type="match status" value="1"/>
</dbReference>
<dbReference type="RefSeq" id="WP_173534316.1">
    <property type="nucleotide sequence ID" value="NZ_CP054143.1"/>
</dbReference>
<accession>A0A6M8SRJ5</accession>
<dbReference type="PANTHER" id="PTHR43451:SF1">
    <property type="entry name" value="ACETYLTRANSFERASE"/>
    <property type="match status" value="1"/>
</dbReference>
<organism evidence="2 3">
    <name type="scientific">Deefgea piscis</name>
    <dbReference type="NCBI Taxonomy" id="2739061"/>
    <lineage>
        <taxon>Bacteria</taxon>
        <taxon>Pseudomonadati</taxon>
        <taxon>Pseudomonadota</taxon>
        <taxon>Betaproteobacteria</taxon>
        <taxon>Neisseriales</taxon>
        <taxon>Chitinibacteraceae</taxon>
        <taxon>Deefgea</taxon>
    </lineage>
</organism>
<dbReference type="Proteomes" id="UP000504844">
    <property type="component" value="Chromosome"/>
</dbReference>
<keyword evidence="3" id="KW-1185">Reference proteome</keyword>
<dbReference type="InterPro" id="IPR052564">
    <property type="entry name" value="N-acetyltrans/Recomb-assoc"/>
</dbReference>
<evidence type="ECO:0000259" key="1">
    <source>
        <dbReference type="PROSITE" id="PS51186"/>
    </source>
</evidence>
<protein>
    <submittedName>
        <fullName evidence="2">GNAT family N-acetyltransferase</fullName>
    </submittedName>
</protein>
<dbReference type="SUPFAM" id="SSF55729">
    <property type="entry name" value="Acyl-CoA N-acyltransferases (Nat)"/>
    <property type="match status" value="1"/>
</dbReference>
<sequence length="147" mass="16045">MALVIRKIVADEYQRASEVVQTTFAHLAVQYQPPAGVATFTRLSTADEIASRDARHSVTYVALIQNVIIGVLQVRSSQHIAMLFVLPEMQSRGVGRALLKAAEHDAPLQTVNASLNSVMAYMRYGFMPSGADQISPSGIRFVPMQKG</sequence>
<dbReference type="InterPro" id="IPR016181">
    <property type="entry name" value="Acyl_CoA_acyltransferase"/>
</dbReference>
<feature type="domain" description="N-acetyltransferase" evidence="1">
    <location>
        <begin position="3"/>
        <end position="147"/>
    </location>
</feature>
<dbReference type="GO" id="GO:0016747">
    <property type="term" value="F:acyltransferase activity, transferring groups other than amino-acyl groups"/>
    <property type="evidence" value="ECO:0007669"/>
    <property type="project" value="InterPro"/>
</dbReference>
<dbReference type="InterPro" id="IPR000182">
    <property type="entry name" value="GNAT_dom"/>
</dbReference>
<dbReference type="Gene3D" id="3.40.630.30">
    <property type="match status" value="1"/>
</dbReference>
<dbReference type="AlphaFoldDB" id="A0A6M8SRJ5"/>
<keyword evidence="2" id="KW-0808">Transferase</keyword>
<name>A0A6M8SRJ5_9NEIS</name>
<gene>
    <name evidence="2" type="ORF">HQN60_14400</name>
</gene>
<evidence type="ECO:0000313" key="3">
    <source>
        <dbReference type="Proteomes" id="UP000504844"/>
    </source>
</evidence>
<dbReference type="Pfam" id="PF13673">
    <property type="entry name" value="Acetyltransf_10"/>
    <property type="match status" value="1"/>
</dbReference>
<dbReference type="KEGG" id="dee:HQN60_14400"/>
<dbReference type="CDD" id="cd04301">
    <property type="entry name" value="NAT_SF"/>
    <property type="match status" value="1"/>
</dbReference>
<dbReference type="EMBL" id="CP054143">
    <property type="protein sequence ID" value="QKJ67815.1"/>
    <property type="molecule type" value="Genomic_DNA"/>
</dbReference>
<dbReference type="PANTHER" id="PTHR43451">
    <property type="entry name" value="ACETYLTRANSFERASE (GNAT) FAMILY PROTEIN"/>
    <property type="match status" value="1"/>
</dbReference>
<evidence type="ECO:0000313" key="2">
    <source>
        <dbReference type="EMBL" id="QKJ67815.1"/>
    </source>
</evidence>
<reference evidence="2 3" key="1">
    <citation type="submission" date="2020-05" db="EMBL/GenBank/DDBJ databases">
        <title>Complete genome sequence of Deefgea sp. D17.</title>
        <authorList>
            <person name="Bae J.-W."/>
            <person name="Han J.E."/>
        </authorList>
    </citation>
    <scope>NUCLEOTIDE SEQUENCE [LARGE SCALE GENOMIC DNA]</scope>
    <source>
        <strain evidence="2 3">D17</strain>
    </source>
</reference>
<proteinExistence type="predicted"/>